<keyword evidence="4" id="KW-0410">Iron transport</keyword>
<keyword evidence="16" id="KW-0675">Receptor</keyword>
<sequence>MRKAIERTSSLLAVAVAACACPVLAQELPLNDTGPAISDGEIVVTAQRRQERSVDVPISITTLGGEQLATANVDELSDIARVSPGVRFDFSSGFFQPTIRGVGTSNVTSGGGSNVGIYIDGFYSPNPLAADFDLLSVESIQVLKGPQGTLFGRNTTGGAILVQTADPDEETAIEMRGSYGRFDELKAQAYATFALAEGVAIDIQGLYKSGDGWQRDITSGKRVGAYQNTSVRAGLLLTPADGLSVLLRYQHNDVDDPTPLLPASWFDRDFGPGQPSFAAPGQFTYDQNRIATGSVQEFFRSKSDIYQGTIRADLGFANLTSYTQYRQEDVNTSVDLDYSGVDLLQMGIPVKNRTVSQELLLTSKPGPRLQWTAGLFYFSNKDRYITTIDAAGNTPEARLRLGGSSTTTKSYAAFLDMTYELSPKFFVTAGARYARDKVVDAYWNARFSAVETPVPNISDDRVTPRLVLRYKPDQNMSLYASYTKGYKAAIIDVGGSCQNAPFICNDVRPETIDAFEVGAKYSGAGLSAELAGFYYDYKNLQVSLYRAGTAEVVNAAQSEIYGLDGQVQYRVTDRLDLQLGAAWTHARYKEFANAPIYTPCVTQSAAVQATCLASGISFIIVGQDLSNVPMQRTPEFTGNIGARYTVDLAGGELNLSGNLYHSSEVFFGPSGTQFRQGNYQTLALRAAWTDPADRFTVALWGENVTDSRFRVGAQYTNYGIGANWNKPATYGVEIRARL</sequence>
<dbReference type="SUPFAM" id="SSF56935">
    <property type="entry name" value="Porins"/>
    <property type="match status" value="1"/>
</dbReference>
<proteinExistence type="inferred from homology"/>
<keyword evidence="2 11" id="KW-0813">Transport</keyword>
<evidence type="ECO:0000256" key="13">
    <source>
        <dbReference type="SAM" id="SignalP"/>
    </source>
</evidence>
<keyword evidence="3 11" id="KW-1134">Transmembrane beta strand</keyword>
<name>A0ABV3RE48_9SPHN</name>
<dbReference type="PROSITE" id="PS51257">
    <property type="entry name" value="PROKAR_LIPOPROTEIN"/>
    <property type="match status" value="1"/>
</dbReference>
<accession>A0ABV3RE48</accession>
<evidence type="ECO:0000313" key="16">
    <source>
        <dbReference type="EMBL" id="MEW9856368.1"/>
    </source>
</evidence>
<protein>
    <submittedName>
        <fullName evidence="16">TonB-dependent receptor</fullName>
    </submittedName>
</protein>
<feature type="chain" id="PRO_5046357709" evidence="13">
    <location>
        <begin position="26"/>
        <end position="738"/>
    </location>
</feature>
<comment type="similarity">
    <text evidence="11 12">Belongs to the TonB-dependent receptor family.</text>
</comment>
<dbReference type="InterPro" id="IPR039426">
    <property type="entry name" value="TonB-dep_rcpt-like"/>
</dbReference>
<keyword evidence="5 11" id="KW-0812">Transmembrane</keyword>
<reference evidence="16 17" key="1">
    <citation type="submission" date="2024-06" db="EMBL/GenBank/DDBJ databases">
        <title>Novosphingobium rhizovicinus M1R2S20.</title>
        <authorList>
            <person name="Sun J.-Q."/>
        </authorList>
    </citation>
    <scope>NUCLEOTIDE SEQUENCE [LARGE SCALE GENOMIC DNA]</scope>
    <source>
        <strain evidence="16 17">M1R2S20</strain>
    </source>
</reference>
<dbReference type="Pfam" id="PF07715">
    <property type="entry name" value="Plug"/>
    <property type="match status" value="1"/>
</dbReference>
<feature type="domain" description="TonB-dependent receptor-like beta-barrel" evidence="14">
    <location>
        <begin position="248"/>
        <end position="704"/>
    </location>
</feature>
<keyword evidence="9 11" id="KW-0472">Membrane</keyword>
<dbReference type="CDD" id="cd01347">
    <property type="entry name" value="ligand_gated_channel"/>
    <property type="match status" value="1"/>
</dbReference>
<evidence type="ECO:0000256" key="6">
    <source>
        <dbReference type="ARBA" id="ARBA00023004"/>
    </source>
</evidence>
<evidence type="ECO:0000259" key="15">
    <source>
        <dbReference type="Pfam" id="PF07715"/>
    </source>
</evidence>
<evidence type="ECO:0000256" key="8">
    <source>
        <dbReference type="ARBA" id="ARBA00023077"/>
    </source>
</evidence>
<evidence type="ECO:0000256" key="11">
    <source>
        <dbReference type="PROSITE-ProRule" id="PRU01360"/>
    </source>
</evidence>
<dbReference type="Proteomes" id="UP001556118">
    <property type="component" value="Unassembled WGS sequence"/>
</dbReference>
<evidence type="ECO:0000256" key="7">
    <source>
        <dbReference type="ARBA" id="ARBA00023065"/>
    </source>
</evidence>
<dbReference type="PANTHER" id="PTHR32552">
    <property type="entry name" value="FERRICHROME IRON RECEPTOR-RELATED"/>
    <property type="match status" value="1"/>
</dbReference>
<dbReference type="Pfam" id="PF00593">
    <property type="entry name" value="TonB_dep_Rec_b-barrel"/>
    <property type="match status" value="1"/>
</dbReference>
<evidence type="ECO:0000256" key="12">
    <source>
        <dbReference type="RuleBase" id="RU003357"/>
    </source>
</evidence>
<gene>
    <name evidence="16" type="ORF">ABUH87_14615</name>
</gene>
<dbReference type="InterPro" id="IPR000531">
    <property type="entry name" value="Beta-barrel_TonB"/>
</dbReference>
<comment type="caution">
    <text evidence="16">The sequence shown here is derived from an EMBL/GenBank/DDBJ whole genome shotgun (WGS) entry which is preliminary data.</text>
</comment>
<evidence type="ECO:0000256" key="2">
    <source>
        <dbReference type="ARBA" id="ARBA00022448"/>
    </source>
</evidence>
<dbReference type="InterPro" id="IPR012910">
    <property type="entry name" value="Plug_dom"/>
</dbReference>
<keyword evidence="8 12" id="KW-0798">TonB box</keyword>
<dbReference type="PROSITE" id="PS52016">
    <property type="entry name" value="TONB_DEPENDENT_REC_3"/>
    <property type="match status" value="1"/>
</dbReference>
<evidence type="ECO:0000256" key="9">
    <source>
        <dbReference type="ARBA" id="ARBA00023136"/>
    </source>
</evidence>
<evidence type="ECO:0000256" key="10">
    <source>
        <dbReference type="ARBA" id="ARBA00023237"/>
    </source>
</evidence>
<evidence type="ECO:0000313" key="17">
    <source>
        <dbReference type="Proteomes" id="UP001556118"/>
    </source>
</evidence>
<evidence type="ECO:0000256" key="1">
    <source>
        <dbReference type="ARBA" id="ARBA00004571"/>
    </source>
</evidence>
<keyword evidence="17" id="KW-1185">Reference proteome</keyword>
<feature type="domain" description="TonB-dependent receptor plug" evidence="15">
    <location>
        <begin position="55"/>
        <end position="159"/>
    </location>
</feature>
<comment type="subcellular location">
    <subcellularLocation>
        <location evidence="1 11">Cell outer membrane</location>
        <topology evidence="1 11">Multi-pass membrane protein</topology>
    </subcellularLocation>
</comment>
<feature type="signal peptide" evidence="13">
    <location>
        <begin position="1"/>
        <end position="25"/>
    </location>
</feature>
<keyword evidence="6" id="KW-0408">Iron</keyword>
<dbReference type="PANTHER" id="PTHR32552:SF81">
    <property type="entry name" value="TONB-DEPENDENT OUTER MEMBRANE RECEPTOR"/>
    <property type="match status" value="1"/>
</dbReference>
<evidence type="ECO:0000256" key="5">
    <source>
        <dbReference type="ARBA" id="ARBA00022692"/>
    </source>
</evidence>
<keyword evidence="13" id="KW-0732">Signal</keyword>
<dbReference type="InterPro" id="IPR036942">
    <property type="entry name" value="Beta-barrel_TonB_sf"/>
</dbReference>
<dbReference type="Gene3D" id="2.40.170.20">
    <property type="entry name" value="TonB-dependent receptor, beta-barrel domain"/>
    <property type="match status" value="1"/>
</dbReference>
<dbReference type="RefSeq" id="WP_367774797.1">
    <property type="nucleotide sequence ID" value="NZ_JBFNXR010000052.1"/>
</dbReference>
<evidence type="ECO:0000259" key="14">
    <source>
        <dbReference type="Pfam" id="PF00593"/>
    </source>
</evidence>
<organism evidence="16 17">
    <name type="scientific">Novosphingobium rhizovicinum</name>
    <dbReference type="NCBI Taxonomy" id="3228928"/>
    <lineage>
        <taxon>Bacteria</taxon>
        <taxon>Pseudomonadati</taxon>
        <taxon>Pseudomonadota</taxon>
        <taxon>Alphaproteobacteria</taxon>
        <taxon>Sphingomonadales</taxon>
        <taxon>Sphingomonadaceae</taxon>
        <taxon>Novosphingobium</taxon>
    </lineage>
</organism>
<keyword evidence="10 11" id="KW-0998">Cell outer membrane</keyword>
<keyword evidence="7" id="KW-0406">Ion transport</keyword>
<evidence type="ECO:0000256" key="3">
    <source>
        <dbReference type="ARBA" id="ARBA00022452"/>
    </source>
</evidence>
<evidence type="ECO:0000256" key="4">
    <source>
        <dbReference type="ARBA" id="ARBA00022496"/>
    </source>
</evidence>
<dbReference type="EMBL" id="JBFNXR010000052">
    <property type="protein sequence ID" value="MEW9856368.1"/>
    <property type="molecule type" value="Genomic_DNA"/>
</dbReference>